<sequence>MSGNETTICPWCQTEIVWDEELGPEPYCPHCDNELSGYRTVQIGIEREDEEDDQDDSDWEGGPEEPVDFAELDEVDTNSVWYKVDQALKVIVDSQEEAPECPECKEYMAELGVQAMPAGFVPTKHSSIGNSLVKAAFETVWYVCPACYRTTSVLSQADRDEMVRRLSSAAE</sequence>
<dbReference type="RefSeq" id="WP_129440408.1">
    <property type="nucleotide sequence ID" value="NZ_CP035492.1"/>
</dbReference>
<gene>
    <name evidence="1" type="ORF">ET464_09690</name>
</gene>
<dbReference type="KEGG" id="pprt:ET464_09690"/>
<evidence type="ECO:0000313" key="1">
    <source>
        <dbReference type="EMBL" id="QAY66635.1"/>
    </source>
</evidence>
<dbReference type="OrthoDB" id="2665608at2"/>
<name>A0A4P6EVQ4_9BACL</name>
<dbReference type="EMBL" id="CP035492">
    <property type="protein sequence ID" value="QAY66635.1"/>
    <property type="molecule type" value="Genomic_DNA"/>
</dbReference>
<reference evidence="1 2" key="1">
    <citation type="submission" date="2019-01" db="EMBL/GenBank/DDBJ databases">
        <title>Genome sequencing of strain FW100M-2.</title>
        <authorList>
            <person name="Heo J."/>
            <person name="Kim S.-J."/>
            <person name="Kim J.-S."/>
            <person name="Hong S.-B."/>
            <person name="Kwon S.-W."/>
        </authorList>
    </citation>
    <scope>NUCLEOTIDE SEQUENCE [LARGE SCALE GENOMIC DNA]</scope>
    <source>
        <strain evidence="1 2">FW100M-2</strain>
    </source>
</reference>
<organism evidence="1 2">
    <name type="scientific">Paenibacillus protaetiae</name>
    <dbReference type="NCBI Taxonomy" id="2509456"/>
    <lineage>
        <taxon>Bacteria</taxon>
        <taxon>Bacillati</taxon>
        <taxon>Bacillota</taxon>
        <taxon>Bacilli</taxon>
        <taxon>Bacillales</taxon>
        <taxon>Paenibacillaceae</taxon>
        <taxon>Paenibacillus</taxon>
    </lineage>
</organism>
<keyword evidence="2" id="KW-1185">Reference proteome</keyword>
<evidence type="ECO:0000313" key="2">
    <source>
        <dbReference type="Proteomes" id="UP000293568"/>
    </source>
</evidence>
<dbReference type="AlphaFoldDB" id="A0A4P6EVQ4"/>
<protein>
    <submittedName>
        <fullName evidence="1">Uncharacterized protein</fullName>
    </submittedName>
</protein>
<dbReference type="Proteomes" id="UP000293568">
    <property type="component" value="Chromosome"/>
</dbReference>
<accession>A0A4P6EVQ4</accession>
<proteinExistence type="predicted"/>